<dbReference type="RefSeq" id="WP_420041443.1">
    <property type="nucleotide sequence ID" value="NZ_CP128986.1"/>
</dbReference>
<dbReference type="CDD" id="cd00093">
    <property type="entry name" value="HTH_XRE"/>
    <property type="match status" value="1"/>
</dbReference>
<dbReference type="GO" id="GO:0003700">
    <property type="term" value="F:DNA-binding transcription factor activity"/>
    <property type="evidence" value="ECO:0007669"/>
    <property type="project" value="TreeGrafter"/>
</dbReference>
<gene>
    <name evidence="3" type="ORF">MP11Mi_12740</name>
</gene>
<dbReference type="PANTHER" id="PTHR46797:SF1">
    <property type="entry name" value="METHYLPHOSPHONATE SYNTHASE"/>
    <property type="match status" value="1"/>
</dbReference>
<organism evidence="3">
    <name type="scientific">Gordonia sp. MP11Mi</name>
    <dbReference type="NCBI Taxonomy" id="3022769"/>
    <lineage>
        <taxon>Bacteria</taxon>
        <taxon>Bacillati</taxon>
        <taxon>Actinomycetota</taxon>
        <taxon>Actinomycetes</taxon>
        <taxon>Mycobacteriales</taxon>
        <taxon>Gordoniaceae</taxon>
        <taxon>Gordonia</taxon>
    </lineage>
</organism>
<dbReference type="PROSITE" id="PS50943">
    <property type="entry name" value="HTH_CROC1"/>
    <property type="match status" value="1"/>
</dbReference>
<sequence length="77" mass="8836">MQNNHINRRKAFGARLRALRTTAGLTQERLAERAGFDRSFYVEVEHGKHSLLLDRVFDLADALDVDIVELFSSPEHN</sequence>
<feature type="domain" description="HTH cro/C1-type" evidence="2">
    <location>
        <begin position="16"/>
        <end position="70"/>
    </location>
</feature>
<reference evidence="3" key="1">
    <citation type="submission" date="2023-06" db="EMBL/GenBank/DDBJ databases">
        <title>Gordonia sp. nov. and Pseudochrobactrum sp. nov., two species isolated from the burying beetle Nicrophorus vespilloides.</title>
        <authorList>
            <person name="Poehlein A."/>
            <person name="Guzman J."/>
            <person name="Daniel R."/>
            <person name="Vilcinskas A."/>
        </authorList>
    </citation>
    <scope>NUCLEOTIDE SEQUENCE</scope>
    <source>
        <strain evidence="3">MP11Mi</strain>
    </source>
</reference>
<dbReference type="InterPro" id="IPR001387">
    <property type="entry name" value="Cro/C1-type_HTH"/>
</dbReference>
<name>A0AA97GV32_9ACTN</name>
<dbReference type="InterPro" id="IPR050807">
    <property type="entry name" value="TransReg_Diox_bact_type"/>
</dbReference>
<dbReference type="SUPFAM" id="SSF47413">
    <property type="entry name" value="lambda repressor-like DNA-binding domains"/>
    <property type="match status" value="1"/>
</dbReference>
<proteinExistence type="predicted"/>
<keyword evidence="1" id="KW-0238">DNA-binding</keyword>
<evidence type="ECO:0000256" key="1">
    <source>
        <dbReference type="ARBA" id="ARBA00023125"/>
    </source>
</evidence>
<accession>A0AA97GV32</accession>
<evidence type="ECO:0000313" key="3">
    <source>
        <dbReference type="EMBL" id="WOC12192.1"/>
    </source>
</evidence>
<evidence type="ECO:0000259" key="2">
    <source>
        <dbReference type="PROSITE" id="PS50943"/>
    </source>
</evidence>
<dbReference type="Gene3D" id="1.10.260.40">
    <property type="entry name" value="lambda repressor-like DNA-binding domains"/>
    <property type="match status" value="1"/>
</dbReference>
<dbReference type="AlphaFoldDB" id="A0AA97GV32"/>
<dbReference type="InterPro" id="IPR010982">
    <property type="entry name" value="Lambda_DNA-bd_dom_sf"/>
</dbReference>
<protein>
    <recommendedName>
        <fullName evidence="2">HTH cro/C1-type domain-containing protein</fullName>
    </recommendedName>
</protein>
<dbReference type="GO" id="GO:0003677">
    <property type="term" value="F:DNA binding"/>
    <property type="evidence" value="ECO:0007669"/>
    <property type="project" value="UniProtKB-KW"/>
</dbReference>
<dbReference type="GO" id="GO:0005829">
    <property type="term" value="C:cytosol"/>
    <property type="evidence" value="ECO:0007669"/>
    <property type="project" value="TreeGrafter"/>
</dbReference>
<dbReference type="EMBL" id="CP128986">
    <property type="protein sequence ID" value="WOC12192.1"/>
    <property type="molecule type" value="Genomic_DNA"/>
</dbReference>
<dbReference type="Pfam" id="PF13560">
    <property type="entry name" value="HTH_31"/>
    <property type="match status" value="1"/>
</dbReference>
<dbReference type="SMART" id="SM00530">
    <property type="entry name" value="HTH_XRE"/>
    <property type="match status" value="1"/>
</dbReference>
<dbReference type="PANTHER" id="PTHR46797">
    <property type="entry name" value="HTH-TYPE TRANSCRIPTIONAL REGULATOR"/>
    <property type="match status" value="1"/>
</dbReference>